<dbReference type="InterPro" id="IPR044831">
    <property type="entry name" value="Ccp1-like"/>
</dbReference>
<accession>A0A445GVA2</accession>
<dbReference type="InterPro" id="IPR010255">
    <property type="entry name" value="Haem_peroxidase_sf"/>
</dbReference>
<keyword evidence="3" id="KW-1185">Reference proteome</keyword>
<dbReference type="EMBL" id="QZWG01000015">
    <property type="protein sequence ID" value="RZB65144.1"/>
    <property type="molecule type" value="Genomic_DNA"/>
</dbReference>
<dbReference type="PRINTS" id="PR00459">
    <property type="entry name" value="ASPEROXIDASE"/>
</dbReference>
<evidence type="ECO:0000256" key="1">
    <source>
        <dbReference type="ARBA" id="ARBA00023002"/>
    </source>
</evidence>
<sequence>AFGGNVVAMDKDSCGVGFMAELSDESSRKTVIDVLEMLVRMDPSDIAIRLLEPLKAEFPILSYADFYPLASVVAVEVTGGPEVPFHPRRELAGVVDVEVTGGLEVPFHPRRELAGVIAIEVTGGPEVPFHPGRE</sequence>
<dbReference type="AlphaFoldDB" id="A0A445GVA2"/>
<organism evidence="2 3">
    <name type="scientific">Glycine soja</name>
    <name type="common">Wild soybean</name>
    <dbReference type="NCBI Taxonomy" id="3848"/>
    <lineage>
        <taxon>Eukaryota</taxon>
        <taxon>Viridiplantae</taxon>
        <taxon>Streptophyta</taxon>
        <taxon>Embryophyta</taxon>
        <taxon>Tracheophyta</taxon>
        <taxon>Spermatophyta</taxon>
        <taxon>Magnoliopsida</taxon>
        <taxon>eudicotyledons</taxon>
        <taxon>Gunneridae</taxon>
        <taxon>Pentapetalae</taxon>
        <taxon>rosids</taxon>
        <taxon>fabids</taxon>
        <taxon>Fabales</taxon>
        <taxon>Fabaceae</taxon>
        <taxon>Papilionoideae</taxon>
        <taxon>50 kb inversion clade</taxon>
        <taxon>NPAAA clade</taxon>
        <taxon>indigoferoid/millettioid clade</taxon>
        <taxon>Phaseoleae</taxon>
        <taxon>Glycine</taxon>
        <taxon>Glycine subgen. Soja</taxon>
    </lineage>
</organism>
<dbReference type="PANTHER" id="PTHR31356">
    <property type="entry name" value="THYLAKOID LUMENAL 29 KDA PROTEIN, CHLOROPLASTIC-RELATED"/>
    <property type="match status" value="1"/>
</dbReference>
<reference evidence="2 3" key="1">
    <citation type="submission" date="2018-09" db="EMBL/GenBank/DDBJ databases">
        <title>A high-quality reference genome of wild soybean provides a powerful tool to mine soybean genomes.</title>
        <authorList>
            <person name="Xie M."/>
            <person name="Chung C.Y.L."/>
            <person name="Li M.-W."/>
            <person name="Wong F.-L."/>
            <person name="Chan T.-F."/>
            <person name="Lam H.-M."/>
        </authorList>
    </citation>
    <scope>NUCLEOTIDE SEQUENCE [LARGE SCALE GENOMIC DNA]</scope>
    <source>
        <strain evidence="3">cv. W05</strain>
        <tissue evidence="2">Hypocotyl of etiolated seedlings</tissue>
    </source>
</reference>
<name>A0A445GVA2_GLYSO</name>
<evidence type="ECO:0000313" key="3">
    <source>
        <dbReference type="Proteomes" id="UP000289340"/>
    </source>
</evidence>
<protein>
    <submittedName>
        <fullName evidence="2">L-ascorbate peroxidase, cytosolic</fullName>
    </submittedName>
</protein>
<dbReference type="GO" id="GO:0042744">
    <property type="term" value="P:hydrogen peroxide catabolic process"/>
    <property type="evidence" value="ECO:0007669"/>
    <property type="project" value="TreeGrafter"/>
</dbReference>
<keyword evidence="1" id="KW-0560">Oxidoreductase</keyword>
<dbReference type="InterPro" id="IPR002207">
    <property type="entry name" value="Peroxidase_I"/>
</dbReference>
<dbReference type="GO" id="GO:0009507">
    <property type="term" value="C:chloroplast"/>
    <property type="evidence" value="ECO:0007669"/>
    <property type="project" value="TreeGrafter"/>
</dbReference>
<dbReference type="PANTHER" id="PTHR31356:SF61">
    <property type="entry name" value="L-ASCORBATE PEROXIDASE 3, PEROXISOMAL-RELATED"/>
    <property type="match status" value="1"/>
</dbReference>
<dbReference type="SUPFAM" id="SSF48113">
    <property type="entry name" value="Heme-dependent peroxidases"/>
    <property type="match status" value="1"/>
</dbReference>
<dbReference type="Proteomes" id="UP000289340">
    <property type="component" value="Chromosome 15"/>
</dbReference>
<dbReference type="FunFam" id="1.10.520.10:FF:000035">
    <property type="entry name" value="L-ascorbate peroxidase, cytosolic"/>
    <property type="match status" value="1"/>
</dbReference>
<evidence type="ECO:0000313" key="2">
    <source>
        <dbReference type="EMBL" id="RZB65144.1"/>
    </source>
</evidence>
<proteinExistence type="predicted"/>
<feature type="non-terminal residue" evidence="2">
    <location>
        <position position="134"/>
    </location>
</feature>
<comment type="caution">
    <text evidence="2">The sequence shown here is derived from an EMBL/GenBank/DDBJ whole genome shotgun (WGS) entry which is preliminary data.</text>
</comment>
<dbReference type="GO" id="GO:0004601">
    <property type="term" value="F:peroxidase activity"/>
    <property type="evidence" value="ECO:0007669"/>
    <property type="project" value="UniProtKB-KW"/>
</dbReference>
<dbReference type="GO" id="GO:0034599">
    <property type="term" value="P:cellular response to oxidative stress"/>
    <property type="evidence" value="ECO:0007669"/>
    <property type="project" value="InterPro"/>
</dbReference>
<dbReference type="Gene3D" id="1.10.520.10">
    <property type="match status" value="1"/>
</dbReference>
<dbReference type="GO" id="GO:0020037">
    <property type="term" value="F:heme binding"/>
    <property type="evidence" value="ECO:0007669"/>
    <property type="project" value="InterPro"/>
</dbReference>
<dbReference type="GO" id="GO:0000302">
    <property type="term" value="P:response to reactive oxygen species"/>
    <property type="evidence" value="ECO:0007669"/>
    <property type="project" value="TreeGrafter"/>
</dbReference>
<feature type="non-terminal residue" evidence="2">
    <location>
        <position position="1"/>
    </location>
</feature>
<keyword evidence="2" id="KW-0575">Peroxidase</keyword>
<gene>
    <name evidence="2" type="ORF">D0Y65_041266</name>
</gene>